<name>A0A392UK37_9FABA</name>
<comment type="caution">
    <text evidence="1">The sequence shown here is derived from an EMBL/GenBank/DDBJ whole genome shotgun (WGS) entry which is preliminary data.</text>
</comment>
<organism evidence="1 2">
    <name type="scientific">Trifolium medium</name>
    <dbReference type="NCBI Taxonomy" id="97028"/>
    <lineage>
        <taxon>Eukaryota</taxon>
        <taxon>Viridiplantae</taxon>
        <taxon>Streptophyta</taxon>
        <taxon>Embryophyta</taxon>
        <taxon>Tracheophyta</taxon>
        <taxon>Spermatophyta</taxon>
        <taxon>Magnoliopsida</taxon>
        <taxon>eudicotyledons</taxon>
        <taxon>Gunneridae</taxon>
        <taxon>Pentapetalae</taxon>
        <taxon>rosids</taxon>
        <taxon>fabids</taxon>
        <taxon>Fabales</taxon>
        <taxon>Fabaceae</taxon>
        <taxon>Papilionoideae</taxon>
        <taxon>50 kb inversion clade</taxon>
        <taxon>NPAAA clade</taxon>
        <taxon>Hologalegina</taxon>
        <taxon>IRL clade</taxon>
        <taxon>Trifolieae</taxon>
        <taxon>Trifolium</taxon>
    </lineage>
</organism>
<sequence>MANHWIGENVGKEGFRVGFENSDTDDGVFCVVGEDKVNLLKFAYVLAMINLRRKICGIYE</sequence>
<reference evidence="1 2" key="1">
    <citation type="journal article" date="2018" name="Front. Plant Sci.">
        <title>Red Clover (Trifolium pratense) and Zigzag Clover (T. medium) - A Picture of Genomic Similarities and Differences.</title>
        <authorList>
            <person name="Dluhosova J."/>
            <person name="Istvanek J."/>
            <person name="Nedelnik J."/>
            <person name="Repkova J."/>
        </authorList>
    </citation>
    <scope>NUCLEOTIDE SEQUENCE [LARGE SCALE GENOMIC DNA]</scope>
    <source>
        <strain evidence="2">cv. 10/8</strain>
        <tissue evidence="1">Leaf</tissue>
    </source>
</reference>
<keyword evidence="2" id="KW-1185">Reference proteome</keyword>
<protein>
    <submittedName>
        <fullName evidence="1">Uncharacterized protein</fullName>
    </submittedName>
</protein>
<feature type="non-terminal residue" evidence="1">
    <location>
        <position position="60"/>
    </location>
</feature>
<dbReference type="EMBL" id="LXQA010825588">
    <property type="protein sequence ID" value="MCI72806.1"/>
    <property type="molecule type" value="Genomic_DNA"/>
</dbReference>
<evidence type="ECO:0000313" key="1">
    <source>
        <dbReference type="EMBL" id="MCI72806.1"/>
    </source>
</evidence>
<accession>A0A392UK37</accession>
<evidence type="ECO:0000313" key="2">
    <source>
        <dbReference type="Proteomes" id="UP000265520"/>
    </source>
</evidence>
<dbReference type="AlphaFoldDB" id="A0A392UK37"/>
<dbReference type="Proteomes" id="UP000265520">
    <property type="component" value="Unassembled WGS sequence"/>
</dbReference>
<proteinExistence type="predicted"/>